<feature type="compositionally biased region" description="Low complexity" evidence="6">
    <location>
        <begin position="68"/>
        <end position="80"/>
    </location>
</feature>
<feature type="non-terminal residue" evidence="8">
    <location>
        <position position="1"/>
    </location>
</feature>
<dbReference type="GO" id="GO:0005669">
    <property type="term" value="C:transcription factor TFIID complex"/>
    <property type="evidence" value="ECO:0000318"/>
    <property type="project" value="GO_Central"/>
</dbReference>
<dbReference type="FunCoup" id="D8RV21">
    <property type="interactions" value="3138"/>
</dbReference>
<evidence type="ECO:0000313" key="8">
    <source>
        <dbReference type="EMBL" id="EFJ23883.1"/>
    </source>
</evidence>
<dbReference type="InParanoid" id="D8RV21"/>
<dbReference type="InterPro" id="IPR003923">
    <property type="entry name" value="TAF10"/>
</dbReference>
<evidence type="ECO:0000256" key="3">
    <source>
        <dbReference type="ARBA" id="ARBA00023163"/>
    </source>
</evidence>
<proteinExistence type="inferred from homology"/>
<evidence type="ECO:0000256" key="4">
    <source>
        <dbReference type="ARBA" id="ARBA00023242"/>
    </source>
</evidence>
<evidence type="ECO:0000313" key="9">
    <source>
        <dbReference type="Proteomes" id="UP000001514"/>
    </source>
</evidence>
<dbReference type="CDD" id="cd07982">
    <property type="entry name" value="HFD_TAF10"/>
    <property type="match status" value="1"/>
</dbReference>
<dbReference type="OrthoDB" id="154356at2759"/>
<evidence type="ECO:0000256" key="1">
    <source>
        <dbReference type="ARBA" id="ARBA00004123"/>
    </source>
</evidence>
<dbReference type="GO" id="GO:0006367">
    <property type="term" value="P:transcription initiation at RNA polymerase II promoter"/>
    <property type="evidence" value="ECO:0000318"/>
    <property type="project" value="GO_Central"/>
</dbReference>
<evidence type="ECO:0000256" key="2">
    <source>
        <dbReference type="ARBA" id="ARBA00023015"/>
    </source>
</evidence>
<dbReference type="GO" id="GO:0000124">
    <property type="term" value="C:SAGA complex"/>
    <property type="evidence" value="ECO:0000318"/>
    <property type="project" value="GO_Central"/>
</dbReference>
<dbReference type="Gramene" id="EFJ23883">
    <property type="protein sequence ID" value="EFJ23883"/>
    <property type="gene ID" value="SELMODRAFT_59588"/>
</dbReference>
<reference evidence="8 9" key="1">
    <citation type="journal article" date="2011" name="Science">
        <title>The Selaginella genome identifies genetic changes associated with the evolution of vascular plants.</title>
        <authorList>
            <person name="Banks J.A."/>
            <person name="Nishiyama T."/>
            <person name="Hasebe M."/>
            <person name="Bowman J.L."/>
            <person name="Gribskov M."/>
            <person name="dePamphilis C."/>
            <person name="Albert V.A."/>
            <person name="Aono N."/>
            <person name="Aoyama T."/>
            <person name="Ambrose B.A."/>
            <person name="Ashton N.W."/>
            <person name="Axtell M.J."/>
            <person name="Barker E."/>
            <person name="Barker M.S."/>
            <person name="Bennetzen J.L."/>
            <person name="Bonawitz N.D."/>
            <person name="Chapple C."/>
            <person name="Cheng C."/>
            <person name="Correa L.G."/>
            <person name="Dacre M."/>
            <person name="DeBarry J."/>
            <person name="Dreyer I."/>
            <person name="Elias M."/>
            <person name="Engstrom E.M."/>
            <person name="Estelle M."/>
            <person name="Feng L."/>
            <person name="Finet C."/>
            <person name="Floyd S.K."/>
            <person name="Frommer W.B."/>
            <person name="Fujita T."/>
            <person name="Gramzow L."/>
            <person name="Gutensohn M."/>
            <person name="Harholt J."/>
            <person name="Hattori M."/>
            <person name="Heyl A."/>
            <person name="Hirai T."/>
            <person name="Hiwatashi Y."/>
            <person name="Ishikawa M."/>
            <person name="Iwata M."/>
            <person name="Karol K.G."/>
            <person name="Koehler B."/>
            <person name="Kolukisaoglu U."/>
            <person name="Kubo M."/>
            <person name="Kurata T."/>
            <person name="Lalonde S."/>
            <person name="Li K."/>
            <person name="Li Y."/>
            <person name="Litt A."/>
            <person name="Lyons E."/>
            <person name="Manning G."/>
            <person name="Maruyama T."/>
            <person name="Michael T.P."/>
            <person name="Mikami K."/>
            <person name="Miyazaki S."/>
            <person name="Morinaga S."/>
            <person name="Murata T."/>
            <person name="Mueller-Roeber B."/>
            <person name="Nelson D.R."/>
            <person name="Obara M."/>
            <person name="Oguri Y."/>
            <person name="Olmstead R.G."/>
            <person name="Onodera N."/>
            <person name="Petersen B.L."/>
            <person name="Pils B."/>
            <person name="Prigge M."/>
            <person name="Rensing S.A."/>
            <person name="Riano-Pachon D.M."/>
            <person name="Roberts A.W."/>
            <person name="Sato Y."/>
            <person name="Scheller H.V."/>
            <person name="Schulz B."/>
            <person name="Schulz C."/>
            <person name="Shakirov E.V."/>
            <person name="Shibagaki N."/>
            <person name="Shinohara N."/>
            <person name="Shippen D.E."/>
            <person name="Soerensen I."/>
            <person name="Sotooka R."/>
            <person name="Sugimoto N."/>
            <person name="Sugita M."/>
            <person name="Sumikawa N."/>
            <person name="Tanurdzic M."/>
            <person name="Theissen G."/>
            <person name="Ulvskov P."/>
            <person name="Wakazuki S."/>
            <person name="Weng J.K."/>
            <person name="Willats W.W."/>
            <person name="Wipf D."/>
            <person name="Wolf P.G."/>
            <person name="Yang L."/>
            <person name="Zimmer A.D."/>
            <person name="Zhu Q."/>
            <person name="Mitros T."/>
            <person name="Hellsten U."/>
            <person name="Loque D."/>
            <person name="Otillar R."/>
            <person name="Salamov A."/>
            <person name="Schmutz J."/>
            <person name="Shapiro H."/>
            <person name="Lindquist E."/>
            <person name="Lucas S."/>
            <person name="Rokhsar D."/>
            <person name="Grigoriev I.V."/>
        </authorList>
    </citation>
    <scope>NUCLEOTIDE SEQUENCE [LARGE SCALE GENOMIC DNA]</scope>
</reference>
<dbReference type="GO" id="GO:1990841">
    <property type="term" value="F:promoter-specific chromatin binding"/>
    <property type="evidence" value="ECO:0000318"/>
    <property type="project" value="GO_Central"/>
</dbReference>
<organism evidence="9">
    <name type="scientific">Selaginella moellendorffii</name>
    <name type="common">Spikemoss</name>
    <dbReference type="NCBI Taxonomy" id="88036"/>
    <lineage>
        <taxon>Eukaryota</taxon>
        <taxon>Viridiplantae</taxon>
        <taxon>Streptophyta</taxon>
        <taxon>Embryophyta</taxon>
        <taxon>Tracheophyta</taxon>
        <taxon>Lycopodiopsida</taxon>
        <taxon>Selaginellales</taxon>
        <taxon>Selaginellaceae</taxon>
        <taxon>Selaginella</taxon>
    </lineage>
</organism>
<gene>
    <name evidence="7" type="ORF">SELMODRAFT_18631</name>
    <name evidence="8" type="ORF">SELMODRAFT_59588</name>
</gene>
<keyword evidence="2" id="KW-0805">Transcription regulation</keyword>
<comment type="subcellular location">
    <subcellularLocation>
        <location evidence="1">Nucleus</location>
    </subcellularLocation>
</comment>
<dbReference type="PANTHER" id="PTHR21242:SF0">
    <property type="entry name" value="TRANSCRIPTION INITIATION FACTOR TFIID SUBUNIT 10"/>
    <property type="match status" value="1"/>
</dbReference>
<dbReference type="STRING" id="88036.D8RV21"/>
<evidence type="ECO:0000313" key="7">
    <source>
        <dbReference type="EMBL" id="EFJ10016.1"/>
    </source>
</evidence>
<comment type="similarity">
    <text evidence="5">Belongs to the TAF10 family.</text>
</comment>
<feature type="region of interest" description="Disordered" evidence="6">
    <location>
        <begin position="63"/>
        <end position="88"/>
    </location>
</feature>
<dbReference type="PANTHER" id="PTHR21242">
    <property type="entry name" value="TRANSCRIPTION INITIATION FACTOR TFIID SUBUNIT 10"/>
    <property type="match status" value="1"/>
</dbReference>
<dbReference type="Gramene" id="EFJ10016">
    <property type="protein sequence ID" value="EFJ10016"/>
    <property type="gene ID" value="SELMODRAFT_18631"/>
</dbReference>
<evidence type="ECO:0000256" key="5">
    <source>
        <dbReference type="ARBA" id="ARBA00025730"/>
    </source>
</evidence>
<dbReference type="OMA" id="ALTMHIL"/>
<feature type="non-terminal residue" evidence="8">
    <location>
        <position position="120"/>
    </location>
</feature>
<keyword evidence="3" id="KW-0804">Transcription</keyword>
<dbReference type="Pfam" id="PF03540">
    <property type="entry name" value="TAF10"/>
    <property type="match status" value="1"/>
</dbReference>
<evidence type="ECO:0000256" key="6">
    <source>
        <dbReference type="SAM" id="MobiDB-lite"/>
    </source>
</evidence>
<evidence type="ECO:0008006" key="10">
    <source>
        <dbReference type="Google" id="ProtNLM"/>
    </source>
</evidence>
<sequence>DDAMLVDFLATLDDYIPAIPEELVEYYLAAGGFQAHDSRLTRLVAVATQKFVSEVASDALQHSKVRSKSAAAAPSSGGSAKDPKHGGRIVLTSDDLAAALREFGVNVKRQEYYADSAVAG</sequence>
<dbReference type="KEGG" id="smo:SELMODRAFT_18631"/>
<dbReference type="EMBL" id="GL377591">
    <property type="protein sequence ID" value="EFJ23883.1"/>
    <property type="molecule type" value="Genomic_DNA"/>
</dbReference>
<keyword evidence="4" id="KW-0539">Nucleus</keyword>
<dbReference type="PRINTS" id="PR01443">
    <property type="entry name" value="TFIID30KDSUB"/>
</dbReference>
<dbReference type="AlphaFoldDB" id="D8RV21"/>
<keyword evidence="9" id="KW-1185">Reference proteome</keyword>
<dbReference type="HOGENOM" id="CLU_064104_4_1_1"/>
<protein>
    <recommendedName>
        <fullName evidence="10">Transcription initiation factor TFIID subunit 10</fullName>
    </recommendedName>
</protein>
<dbReference type="eggNOG" id="KOG3423">
    <property type="taxonomic scope" value="Eukaryota"/>
</dbReference>
<accession>D8RV21</accession>
<dbReference type="KEGG" id="smo:SELMODRAFT_59588"/>
<name>D8RV21_SELML</name>
<dbReference type="Proteomes" id="UP000001514">
    <property type="component" value="Unassembled WGS sequence"/>
</dbReference>
<dbReference type="EMBL" id="GL377657">
    <property type="protein sequence ID" value="EFJ10016.1"/>
    <property type="molecule type" value="Genomic_DNA"/>
</dbReference>